<proteinExistence type="predicted"/>
<protein>
    <recommendedName>
        <fullName evidence="4">Transmembrane protein</fullName>
    </recommendedName>
</protein>
<evidence type="ECO:0008006" key="4">
    <source>
        <dbReference type="Google" id="ProtNLM"/>
    </source>
</evidence>
<reference evidence="2 3" key="1">
    <citation type="submission" date="2024-09" db="EMBL/GenBank/DDBJ databases">
        <title>Chromosome-scale assembly of Riccia sorocarpa.</title>
        <authorList>
            <person name="Paukszto L."/>
        </authorList>
    </citation>
    <scope>NUCLEOTIDE SEQUENCE [LARGE SCALE GENOMIC DNA]</scope>
    <source>
        <strain evidence="2">LP-2024</strain>
        <tissue evidence="2">Aerial parts of the thallus</tissue>
    </source>
</reference>
<dbReference type="Proteomes" id="UP001633002">
    <property type="component" value="Unassembled WGS sequence"/>
</dbReference>
<feature type="transmembrane region" description="Helical" evidence="1">
    <location>
        <begin position="108"/>
        <end position="132"/>
    </location>
</feature>
<organism evidence="2 3">
    <name type="scientific">Riccia sorocarpa</name>
    <dbReference type="NCBI Taxonomy" id="122646"/>
    <lineage>
        <taxon>Eukaryota</taxon>
        <taxon>Viridiplantae</taxon>
        <taxon>Streptophyta</taxon>
        <taxon>Embryophyta</taxon>
        <taxon>Marchantiophyta</taxon>
        <taxon>Marchantiopsida</taxon>
        <taxon>Marchantiidae</taxon>
        <taxon>Marchantiales</taxon>
        <taxon>Ricciaceae</taxon>
        <taxon>Riccia</taxon>
    </lineage>
</organism>
<sequence length="244" mass="26985">MVGVGMGLEEVENCSSMEVVGMDLEEVENCTHMVAVGMGLEEVEKCIHMEAVGMGLEEVENCNSMEEVEMGLGEVEVENSSNIEVVETSLEEEERVIIRDSLTTVSHILTASGIVAGSIVIIAVHGHIWFAFRKRGRGEHFGFPPYNAETETIIANKHSTVTLILWDSILPTCIHMRVIKSDTSVERECKLRDQLDLRHRFGMGAHCNELCSVDKDQSEMLVLTNPELSGSYLGDEEEDALSVD</sequence>
<evidence type="ECO:0000313" key="2">
    <source>
        <dbReference type="EMBL" id="KAL3689904.1"/>
    </source>
</evidence>
<name>A0ABD3HID6_9MARC</name>
<keyword evidence="3" id="KW-1185">Reference proteome</keyword>
<dbReference type="AlphaFoldDB" id="A0ABD3HID6"/>
<dbReference type="EMBL" id="JBJQOH010000004">
    <property type="protein sequence ID" value="KAL3689904.1"/>
    <property type="molecule type" value="Genomic_DNA"/>
</dbReference>
<evidence type="ECO:0000313" key="3">
    <source>
        <dbReference type="Proteomes" id="UP001633002"/>
    </source>
</evidence>
<gene>
    <name evidence="2" type="ORF">R1sor_016213</name>
</gene>
<comment type="caution">
    <text evidence="2">The sequence shown here is derived from an EMBL/GenBank/DDBJ whole genome shotgun (WGS) entry which is preliminary data.</text>
</comment>
<keyword evidence="1" id="KW-1133">Transmembrane helix</keyword>
<accession>A0ABD3HID6</accession>
<evidence type="ECO:0000256" key="1">
    <source>
        <dbReference type="SAM" id="Phobius"/>
    </source>
</evidence>
<keyword evidence="1" id="KW-0812">Transmembrane</keyword>
<keyword evidence="1" id="KW-0472">Membrane</keyword>